<dbReference type="RefSeq" id="WP_157990001.1">
    <property type="nucleotide sequence ID" value="NZ_LR217720.1"/>
</dbReference>
<evidence type="ECO:0000259" key="13">
    <source>
        <dbReference type="Pfam" id="PF21185"/>
    </source>
</evidence>
<dbReference type="GO" id="GO:0000724">
    <property type="term" value="P:double-strand break repair via homologous recombination"/>
    <property type="evidence" value="ECO:0007669"/>
    <property type="project" value="UniProtKB-UniRule"/>
</dbReference>
<feature type="binding site" evidence="11">
    <location>
        <begin position="175"/>
        <end position="182"/>
    </location>
    <ligand>
        <name>ATP</name>
        <dbReference type="ChEBI" id="CHEBI:30616"/>
    </ligand>
</feature>
<evidence type="ECO:0000256" key="2">
    <source>
        <dbReference type="ARBA" id="ARBA00022741"/>
    </source>
</evidence>
<gene>
    <name evidence="11 14" type="primary">recD</name>
    <name evidence="14" type="ORF">ERCILAFE3058_646</name>
</gene>
<comment type="function">
    <text evidence="11">A helicase/nuclease that prepares dsDNA breaks (DSB) for recombinational DNA repair. Binds to DSBs and unwinds DNA via a highly rapid and processive ATP-dependent bidirectional helicase activity. Unwinds dsDNA until it encounters a Chi (crossover hotspot instigator) sequence from the 3' direction. Cuts ssDNA a few nucleotides 3' to the Chi site. The properties and activities of the enzyme are changed at Chi. The Chi-altered holoenzyme produces a long 3'-ssDNA overhang and facilitates RecA-binding to the ssDNA for homologous DNA recombination and repair. Holoenzyme degrades any linearized DNA that is unable to undergo homologous recombination. In the holoenzyme this subunit has ssDNA-dependent ATPase and 5'-3' helicase activity. When added to pre-assembled RecBC greatly stimulates nuclease activity and augments holoenzyme processivity. Negatively regulates the RecA-loading ability of RecBCD.</text>
</comment>
<evidence type="ECO:0000313" key="14">
    <source>
        <dbReference type="EMBL" id="VFP84561.1"/>
    </source>
</evidence>
<protein>
    <recommendedName>
        <fullName evidence="11">RecBCD enzyme subunit RecD</fullName>
        <ecNumber evidence="11">5.6.2.3</ecNumber>
    </recommendedName>
    <alternativeName>
        <fullName evidence="11">DNA 5'-3' helicase subunit RecD</fullName>
    </alternativeName>
    <alternativeName>
        <fullName evidence="11">Exonuclease V subunit RecD</fullName>
        <shortName evidence="11">ExoV subunit RecD</shortName>
    </alternativeName>
    <alternativeName>
        <fullName evidence="11">Helicase/nuclease RecBCD subunit RecD</fullName>
    </alternativeName>
</protein>
<dbReference type="InterPro" id="IPR050534">
    <property type="entry name" value="Coronavir_polyprotein_1ab"/>
</dbReference>
<dbReference type="HAMAP" id="MF_01487">
    <property type="entry name" value="RecD"/>
    <property type="match status" value="1"/>
</dbReference>
<comment type="catalytic activity">
    <reaction evidence="11">
        <text>ATP + H2O = ADP + phosphate + H(+)</text>
        <dbReference type="Rhea" id="RHEA:13065"/>
        <dbReference type="ChEBI" id="CHEBI:15377"/>
        <dbReference type="ChEBI" id="CHEBI:15378"/>
        <dbReference type="ChEBI" id="CHEBI:30616"/>
        <dbReference type="ChEBI" id="CHEBI:43474"/>
        <dbReference type="ChEBI" id="CHEBI:456216"/>
        <dbReference type="EC" id="5.6.2.3"/>
    </reaction>
</comment>
<dbReference type="InterPro" id="IPR049550">
    <property type="entry name" value="RecD_N"/>
</dbReference>
<dbReference type="OrthoDB" id="9803432at2"/>
<keyword evidence="8 11" id="KW-0238">DNA-binding</keyword>
<proteinExistence type="inferred from homology"/>
<dbReference type="Gene3D" id="1.10.10.1020">
    <property type="entry name" value="RecBCD complex, subunit RecD, N-terminal domain"/>
    <property type="match status" value="1"/>
</dbReference>
<name>A0A451DDP9_9GAMM</name>
<dbReference type="CDD" id="cd18809">
    <property type="entry name" value="SF1_C_RecD"/>
    <property type="match status" value="1"/>
</dbReference>
<dbReference type="Gene3D" id="3.40.50.300">
    <property type="entry name" value="P-loop containing nucleotide triphosphate hydrolases"/>
    <property type="match status" value="3"/>
</dbReference>
<keyword evidence="4 11" id="KW-0378">Hydrolase</keyword>
<dbReference type="InterPro" id="IPR027785">
    <property type="entry name" value="UvrD-like_helicase_C"/>
</dbReference>
<evidence type="ECO:0000256" key="1">
    <source>
        <dbReference type="ARBA" id="ARBA00022722"/>
    </source>
</evidence>
<dbReference type="AlphaFoldDB" id="A0A451DDP9"/>
<dbReference type="NCBIfam" id="TIGR01447">
    <property type="entry name" value="recD"/>
    <property type="match status" value="1"/>
</dbReference>
<dbReference type="GO" id="GO:0005524">
    <property type="term" value="F:ATP binding"/>
    <property type="evidence" value="ECO:0007669"/>
    <property type="project" value="UniProtKB-UniRule"/>
</dbReference>
<feature type="domain" description="UvrD-like helicase C-terminal" evidence="12">
    <location>
        <begin position="539"/>
        <end position="585"/>
    </location>
</feature>
<evidence type="ECO:0000256" key="3">
    <source>
        <dbReference type="ARBA" id="ARBA00022763"/>
    </source>
</evidence>
<dbReference type="InterPro" id="IPR006344">
    <property type="entry name" value="RecD"/>
</dbReference>
<dbReference type="GO" id="GO:0043139">
    <property type="term" value="F:5'-3' DNA helicase activity"/>
    <property type="evidence" value="ECO:0007669"/>
    <property type="project" value="UniProtKB-UniRule"/>
</dbReference>
<dbReference type="GO" id="GO:0017116">
    <property type="term" value="F:single-stranded DNA helicase activity"/>
    <property type="evidence" value="ECO:0007669"/>
    <property type="project" value="TreeGrafter"/>
</dbReference>
<dbReference type="EMBL" id="LR217720">
    <property type="protein sequence ID" value="VFP84561.1"/>
    <property type="molecule type" value="Genomic_DNA"/>
</dbReference>
<keyword evidence="1 11" id="KW-0540">Nuclease</keyword>
<evidence type="ECO:0000313" key="15">
    <source>
        <dbReference type="Proteomes" id="UP000294418"/>
    </source>
</evidence>
<keyword evidence="10 11" id="KW-0413">Isomerase</keyword>
<dbReference type="GO" id="GO:0009338">
    <property type="term" value="C:exodeoxyribonuclease V complex"/>
    <property type="evidence" value="ECO:0007669"/>
    <property type="project" value="InterPro"/>
</dbReference>
<keyword evidence="9 11" id="KW-0234">DNA repair</keyword>
<dbReference type="CDD" id="cd17933">
    <property type="entry name" value="DEXSc_RecD-like"/>
    <property type="match status" value="1"/>
</dbReference>
<dbReference type="NCBIfam" id="NF008127">
    <property type="entry name" value="PRK10875.1"/>
    <property type="match status" value="1"/>
</dbReference>
<dbReference type="GO" id="GO:0003677">
    <property type="term" value="F:DNA binding"/>
    <property type="evidence" value="ECO:0007669"/>
    <property type="project" value="UniProtKB-UniRule"/>
</dbReference>
<comment type="subunit">
    <text evidence="11">Heterotrimer of RecB, RecC and RecD. All subunits contribute to DNA-binding.</text>
</comment>
<evidence type="ECO:0000256" key="5">
    <source>
        <dbReference type="ARBA" id="ARBA00022806"/>
    </source>
</evidence>
<dbReference type="Proteomes" id="UP000294418">
    <property type="component" value="Chromosome"/>
</dbReference>
<comment type="similarity">
    <text evidence="11">Belongs to the RecD family.</text>
</comment>
<feature type="domain" description="RecBCD enzyme subunit RecD N-terminal" evidence="13">
    <location>
        <begin position="13"/>
        <end position="112"/>
    </location>
</feature>
<keyword evidence="5 11" id="KW-0347">Helicase</keyword>
<evidence type="ECO:0000256" key="8">
    <source>
        <dbReference type="ARBA" id="ARBA00023125"/>
    </source>
</evidence>
<evidence type="ECO:0000256" key="9">
    <source>
        <dbReference type="ARBA" id="ARBA00023204"/>
    </source>
</evidence>
<keyword evidence="7 11" id="KW-0067">ATP-binding</keyword>
<dbReference type="InterPro" id="IPR041851">
    <property type="entry name" value="RecD_N_sf"/>
</dbReference>
<evidence type="ECO:0000256" key="10">
    <source>
        <dbReference type="ARBA" id="ARBA00023235"/>
    </source>
</evidence>
<keyword evidence="6 11" id="KW-0269">Exonuclease</keyword>
<sequence>MRLLEALCVAKNNGLIHPLDIQFAHMIAGDYQPVLMLAAVFLSRDTRVGHVCLPLRNLCPAAFFSGLHQGLAHMIWESSGNPKDIERVLLACPVVSNGQTVTPLVLEKKSLYLYRMWHNEVIVAQFIQRKNLLLDVEEKKTRKILDSYFDQNNILNWQKIAVAIAITCKLAIIAGGPGTGKTTTIAKLLGVLIELLPVPQRIKVVASTGKAAARLTESLNLTLQKIHRIDLVSRGFPREAITLHRLLGITPGGQRIRFNKDNPLPVDVLVIDEASMIDLAIMAYLFSVLSHHTRVVFLGDHHQLSSVEAGSVFGDLCYNASNHYSLYRAEQLSRLTGYKVIGREDYTHNAISDMICVLPTSYRFKQSSGIGQLAIAVNAGKAQLSIKILNDNFSDVCYFSLKSAADYQHLLDNCIEGYRIYLRLLQAGEKPHKILMAFRDFRVLCTICHGLFGTAGLNEYIEKMLHQIGLIFAHTSWKYPWYIGRPIMIMRNNPALQLCNGDIGIAILDDAREMKVWFLLPNGHTKAFNPLLLPLHSTAFAMTVHKAQGSEFDHVILVLPHQKISIITRKLIYTAITRAKRKITIYADQGVFQKAVSLDILRRSGLLDKLYANGC</sequence>
<dbReference type="InterPro" id="IPR027417">
    <property type="entry name" value="P-loop_NTPase"/>
</dbReference>
<dbReference type="PANTHER" id="PTHR43788:SF6">
    <property type="entry name" value="DNA HELICASE B"/>
    <property type="match status" value="1"/>
</dbReference>
<dbReference type="Pfam" id="PF13245">
    <property type="entry name" value="AAA_19"/>
    <property type="match status" value="1"/>
</dbReference>
<evidence type="ECO:0000256" key="11">
    <source>
        <dbReference type="HAMAP-Rule" id="MF_01487"/>
    </source>
</evidence>
<dbReference type="Pfam" id="PF13538">
    <property type="entry name" value="UvrD_C_2"/>
    <property type="match status" value="1"/>
</dbReference>
<evidence type="ECO:0000256" key="6">
    <source>
        <dbReference type="ARBA" id="ARBA00022839"/>
    </source>
</evidence>
<dbReference type="Pfam" id="PF21185">
    <property type="entry name" value="RecD_N"/>
    <property type="match status" value="1"/>
</dbReference>
<evidence type="ECO:0000256" key="4">
    <source>
        <dbReference type="ARBA" id="ARBA00022801"/>
    </source>
</evidence>
<dbReference type="EC" id="5.6.2.3" evidence="11"/>
<dbReference type="GO" id="GO:0016887">
    <property type="term" value="F:ATP hydrolysis activity"/>
    <property type="evidence" value="ECO:0007669"/>
    <property type="project" value="RHEA"/>
</dbReference>
<accession>A0A451DDP9</accession>
<evidence type="ECO:0000259" key="12">
    <source>
        <dbReference type="Pfam" id="PF13538"/>
    </source>
</evidence>
<organism evidence="14 15">
    <name type="scientific">Candidatus Erwinia haradaeae</name>
    <dbReference type="NCBI Taxonomy" id="1922217"/>
    <lineage>
        <taxon>Bacteria</taxon>
        <taxon>Pseudomonadati</taxon>
        <taxon>Pseudomonadota</taxon>
        <taxon>Gammaproteobacteria</taxon>
        <taxon>Enterobacterales</taxon>
        <taxon>Erwiniaceae</taxon>
        <taxon>Erwinia</taxon>
    </lineage>
</organism>
<evidence type="ECO:0000256" key="7">
    <source>
        <dbReference type="ARBA" id="ARBA00022840"/>
    </source>
</evidence>
<keyword evidence="2 11" id="KW-0547">Nucleotide-binding</keyword>
<comment type="miscellaneous">
    <text evidence="11">In the RecBCD complex, RecB has a slow 3'-5' helicase, an exonuclease activity and loads RecA onto ssDNA, RecD has a fast 5'-3' helicase activity, while RecC stimulates the ATPase and processivity of the RecB helicase and contributes to recognition of the Chi site.</text>
</comment>
<dbReference type="SUPFAM" id="SSF52540">
    <property type="entry name" value="P-loop containing nucleoside triphosphate hydrolases"/>
    <property type="match status" value="2"/>
</dbReference>
<keyword evidence="3 11" id="KW-0227">DNA damage</keyword>
<reference evidence="14 15" key="1">
    <citation type="submission" date="2019-02" db="EMBL/GenBank/DDBJ databases">
        <authorList>
            <person name="Manzano-Marin A."/>
            <person name="Manzano-Marin A."/>
        </authorList>
    </citation>
    <scope>NUCLEOTIDE SEQUENCE [LARGE SCALE GENOMIC DNA]</scope>
    <source>
        <strain evidence="14 15">ErCilaricifoliae</strain>
    </source>
</reference>
<dbReference type="GO" id="GO:0008854">
    <property type="term" value="F:exodeoxyribonuclease V activity"/>
    <property type="evidence" value="ECO:0007669"/>
    <property type="project" value="InterPro"/>
</dbReference>
<dbReference type="PANTHER" id="PTHR43788">
    <property type="entry name" value="DNA2/NAM7 HELICASE FAMILY MEMBER"/>
    <property type="match status" value="1"/>
</dbReference>